<reference evidence="2 3" key="1">
    <citation type="submission" date="2015-04" db="EMBL/GenBank/DDBJ databases">
        <title>Isolation and genomic analysis of Delftia bacteriophage IME-DE1.</title>
        <authorList>
            <person name="Kang H."/>
        </authorList>
    </citation>
    <scope>NUCLEOTIDE SEQUENCE [LARGE SCALE GENOMIC DNA]</scope>
</reference>
<evidence type="ECO:0000313" key="2">
    <source>
        <dbReference type="EMBL" id="AKG94503.1"/>
    </source>
</evidence>
<evidence type="ECO:0000313" key="3">
    <source>
        <dbReference type="Proteomes" id="UP000201918"/>
    </source>
</evidence>
<dbReference type="Proteomes" id="UP000201918">
    <property type="component" value="Segment"/>
</dbReference>
<name>A0A0F7IKR5_9CAUD</name>
<accession>A0A0F7IKR5</accession>
<dbReference type="OrthoDB" id="41391at10239"/>
<dbReference type="RefSeq" id="YP_009191823.1">
    <property type="nucleotide sequence ID" value="NC_028702.1"/>
</dbReference>
<dbReference type="KEGG" id="vg:26520552"/>
<proteinExistence type="predicted"/>
<protein>
    <submittedName>
        <fullName evidence="2">Uncharacterized protein</fullName>
    </submittedName>
</protein>
<sequence>MCFFKPSMPKVETPQVMAAMPEDAKAPEPNAPVFGGTEKALMDSAGTGETKGKTGISSIKIAKNPVKMPTTGANKGLSFNDGRM</sequence>
<dbReference type="GeneID" id="26520552"/>
<feature type="region of interest" description="Disordered" evidence="1">
    <location>
        <begin position="19"/>
        <end position="54"/>
    </location>
</feature>
<dbReference type="EMBL" id="KR153873">
    <property type="protein sequence ID" value="AKG94503.1"/>
    <property type="molecule type" value="Genomic_DNA"/>
</dbReference>
<keyword evidence="3" id="KW-1185">Reference proteome</keyword>
<organism evidence="2 3">
    <name type="scientific">Delftia phage IME-DE1</name>
    <dbReference type="NCBI Taxonomy" id="1647385"/>
    <lineage>
        <taxon>Viruses</taxon>
        <taxon>Duplodnaviria</taxon>
        <taxon>Heunggongvirae</taxon>
        <taxon>Uroviricota</taxon>
        <taxon>Caudoviricetes</taxon>
        <taxon>Autographivirales</taxon>
        <taxon>Autotranscriptaviridae</taxon>
        <taxon>Piedvirus</taxon>
        <taxon>Piedvirus IMEDE1</taxon>
    </lineage>
</organism>
<evidence type="ECO:0000256" key="1">
    <source>
        <dbReference type="SAM" id="MobiDB-lite"/>
    </source>
</evidence>